<dbReference type="Proteomes" id="UP000085678">
    <property type="component" value="Unplaced"/>
</dbReference>
<name>A0A2R2MNR8_LINAN</name>
<dbReference type="InterPro" id="IPR035979">
    <property type="entry name" value="RBD_domain_sf"/>
</dbReference>
<dbReference type="RefSeq" id="XP_023931858.1">
    <property type="nucleotide sequence ID" value="XM_024076090.1"/>
</dbReference>
<dbReference type="GO" id="GO:0007399">
    <property type="term" value="P:nervous system development"/>
    <property type="evidence" value="ECO:0007669"/>
    <property type="project" value="InterPro"/>
</dbReference>
<dbReference type="FunFam" id="3.30.70.330:FF:000375">
    <property type="entry name" value="RNA binding fox-1 homolog 1"/>
    <property type="match status" value="1"/>
</dbReference>
<evidence type="ECO:0000256" key="3">
    <source>
        <dbReference type="ARBA" id="ARBA00022490"/>
    </source>
</evidence>
<dbReference type="GO" id="GO:0000381">
    <property type="term" value="P:regulation of alternative mRNA splicing, via spliceosome"/>
    <property type="evidence" value="ECO:0007669"/>
    <property type="project" value="InterPro"/>
</dbReference>
<evidence type="ECO:0000256" key="4">
    <source>
        <dbReference type="ARBA" id="ARBA00022664"/>
    </source>
</evidence>
<dbReference type="GO" id="GO:0006397">
    <property type="term" value="P:mRNA processing"/>
    <property type="evidence" value="ECO:0007669"/>
    <property type="project" value="UniProtKB-KW"/>
</dbReference>
<evidence type="ECO:0000256" key="8">
    <source>
        <dbReference type="PROSITE-ProRule" id="PRU00176"/>
    </source>
</evidence>
<dbReference type="InterPro" id="IPR034237">
    <property type="entry name" value="FOX1_RRM"/>
</dbReference>
<gene>
    <name evidence="12" type="primary">LOC106165545</name>
</gene>
<keyword evidence="5 8" id="KW-0694">RNA-binding</keyword>
<keyword evidence="4" id="KW-0507">mRNA processing</keyword>
<keyword evidence="3" id="KW-0963">Cytoplasm</keyword>
<comment type="subcellular location">
    <subcellularLocation>
        <location evidence="2">Cytoplasm</location>
    </subcellularLocation>
    <subcellularLocation>
        <location evidence="1">Nucleus</location>
    </subcellularLocation>
</comment>
<keyword evidence="7" id="KW-0539">Nucleus</keyword>
<accession>A0A2R2MNR8</accession>
<dbReference type="GO" id="GO:0008380">
    <property type="term" value="P:RNA splicing"/>
    <property type="evidence" value="ECO:0007669"/>
    <property type="project" value="UniProtKB-KW"/>
</dbReference>
<evidence type="ECO:0000313" key="12">
    <source>
        <dbReference type="RefSeq" id="XP_023931858.1"/>
    </source>
</evidence>
<dbReference type="GeneID" id="106165545"/>
<organism evidence="11 12">
    <name type="scientific">Lingula anatina</name>
    <name type="common">Brachiopod</name>
    <name type="synonym">Lingula unguis</name>
    <dbReference type="NCBI Taxonomy" id="7574"/>
    <lineage>
        <taxon>Eukaryota</taxon>
        <taxon>Metazoa</taxon>
        <taxon>Spiralia</taxon>
        <taxon>Lophotrochozoa</taxon>
        <taxon>Brachiopoda</taxon>
        <taxon>Linguliformea</taxon>
        <taxon>Lingulata</taxon>
        <taxon>Lingulida</taxon>
        <taxon>Linguloidea</taxon>
        <taxon>Lingulidae</taxon>
        <taxon>Lingula</taxon>
    </lineage>
</organism>
<dbReference type="Gene3D" id="3.30.70.330">
    <property type="match status" value="1"/>
</dbReference>
<evidence type="ECO:0000256" key="5">
    <source>
        <dbReference type="ARBA" id="ARBA00022884"/>
    </source>
</evidence>
<keyword evidence="11" id="KW-1185">Reference proteome</keyword>
<dbReference type="PANTHER" id="PTHR15597">
    <property type="entry name" value="ATAXIN 2-BINDING PROTEIN 1-RELATED"/>
    <property type="match status" value="1"/>
</dbReference>
<dbReference type="InterPro" id="IPR000504">
    <property type="entry name" value="RRM_dom"/>
</dbReference>
<evidence type="ECO:0000256" key="2">
    <source>
        <dbReference type="ARBA" id="ARBA00004496"/>
    </source>
</evidence>
<reference evidence="12" key="1">
    <citation type="submission" date="2025-08" db="UniProtKB">
        <authorList>
            <consortium name="RefSeq"/>
        </authorList>
    </citation>
    <scope>IDENTIFICATION</scope>
    <source>
        <tissue evidence="12">Gonads</tissue>
    </source>
</reference>
<dbReference type="PANTHER" id="PTHR15597:SF22">
    <property type="entry name" value="RNA-BINDING FOX PROTEIN 1, ISOFORM H"/>
    <property type="match status" value="1"/>
</dbReference>
<dbReference type="CDD" id="cd12407">
    <property type="entry name" value="RRM_FOX1_like"/>
    <property type="match status" value="1"/>
</dbReference>
<dbReference type="SMART" id="SM00360">
    <property type="entry name" value="RRM"/>
    <property type="match status" value="1"/>
</dbReference>
<dbReference type="GO" id="GO:0003729">
    <property type="term" value="F:mRNA binding"/>
    <property type="evidence" value="ECO:0007669"/>
    <property type="project" value="TreeGrafter"/>
</dbReference>
<feature type="domain" description="RRM" evidence="10">
    <location>
        <begin position="165"/>
        <end position="241"/>
    </location>
</feature>
<dbReference type="GO" id="GO:0005634">
    <property type="term" value="C:nucleus"/>
    <property type="evidence" value="ECO:0007669"/>
    <property type="project" value="UniProtKB-SubCell"/>
</dbReference>
<dbReference type="OrthoDB" id="5382468at2759"/>
<keyword evidence="6" id="KW-0508">mRNA splicing</keyword>
<evidence type="ECO:0000259" key="10">
    <source>
        <dbReference type="PROSITE" id="PS50102"/>
    </source>
</evidence>
<dbReference type="PROSITE" id="PS50102">
    <property type="entry name" value="RRM"/>
    <property type="match status" value="1"/>
</dbReference>
<sequence>MKMAESDCQPAENGVHSPGTQLKFGVKCPRLDMSTVNCKTVLDGLDPGVVIVPKLNGLDTEHNNNKTTTDQQQTKQHMVQNQMTPTYPAYSQASLPVPEEFTQPQTVVTSTADQTQTVPFSTSPLAQNGVEQQTVSLFQQTDLDNEVGPQIQGAAPTVSSNSGPKRLHVSNIPFRFREADLRQLLGQFGPILDVEIIFNERGSKGFGFVTFQNSADAERAREKLNGTVVEGRKIEVNNATARIMTKKSPTAPVIPNGEYMYPVIPNAAALRGAALTRGRIATVTRGAYTAAAAAAAAAAFRAPQPVMTAQATALPYPTAARSVYQDPFGLAASAQYASQAAAAERYAVTSLPYATAAYAGTAAARYALPTMGTAAGGVTYTLSGYTGREYAADPYLGHTIGPVTGYGGQLYRAGYQRFAPY</sequence>
<dbReference type="InterPro" id="IPR047131">
    <property type="entry name" value="RBFOX1-like"/>
</dbReference>
<dbReference type="GO" id="GO:0005737">
    <property type="term" value="C:cytoplasm"/>
    <property type="evidence" value="ECO:0007669"/>
    <property type="project" value="UniProtKB-SubCell"/>
</dbReference>
<proteinExistence type="predicted"/>
<dbReference type="STRING" id="7574.A0A2R2MNR8"/>
<dbReference type="SUPFAM" id="SSF54928">
    <property type="entry name" value="RNA-binding domain, RBD"/>
    <property type="match status" value="1"/>
</dbReference>
<protein>
    <submittedName>
        <fullName evidence="12">RNA binding protein fox-1 homolog 3 isoform X1</fullName>
    </submittedName>
</protein>
<dbReference type="InterPro" id="IPR012677">
    <property type="entry name" value="Nucleotide-bd_a/b_plait_sf"/>
</dbReference>
<evidence type="ECO:0000256" key="1">
    <source>
        <dbReference type="ARBA" id="ARBA00004123"/>
    </source>
</evidence>
<evidence type="ECO:0000313" key="11">
    <source>
        <dbReference type="Proteomes" id="UP000085678"/>
    </source>
</evidence>
<dbReference type="InParanoid" id="A0A2R2MNR8"/>
<evidence type="ECO:0000256" key="9">
    <source>
        <dbReference type="SAM" id="MobiDB-lite"/>
    </source>
</evidence>
<dbReference type="Pfam" id="PF00076">
    <property type="entry name" value="RRM_1"/>
    <property type="match status" value="1"/>
</dbReference>
<feature type="region of interest" description="Disordered" evidence="9">
    <location>
        <begin position="1"/>
        <end position="22"/>
    </location>
</feature>
<dbReference type="AlphaFoldDB" id="A0A2R2MNR8"/>
<evidence type="ECO:0000256" key="6">
    <source>
        <dbReference type="ARBA" id="ARBA00023187"/>
    </source>
</evidence>
<evidence type="ECO:0000256" key="7">
    <source>
        <dbReference type="ARBA" id="ARBA00023242"/>
    </source>
</evidence>